<organism evidence="1">
    <name type="scientific">Rhizophora mucronata</name>
    <name type="common">Asiatic mangrove</name>
    <dbReference type="NCBI Taxonomy" id="61149"/>
    <lineage>
        <taxon>Eukaryota</taxon>
        <taxon>Viridiplantae</taxon>
        <taxon>Streptophyta</taxon>
        <taxon>Embryophyta</taxon>
        <taxon>Tracheophyta</taxon>
        <taxon>Spermatophyta</taxon>
        <taxon>Magnoliopsida</taxon>
        <taxon>eudicotyledons</taxon>
        <taxon>Gunneridae</taxon>
        <taxon>Pentapetalae</taxon>
        <taxon>rosids</taxon>
        <taxon>fabids</taxon>
        <taxon>Malpighiales</taxon>
        <taxon>Rhizophoraceae</taxon>
        <taxon>Rhizophora</taxon>
    </lineage>
</organism>
<name>A0A2P2LM42_RHIMU</name>
<sequence>MHFLSFNFFYFSVIEMELKTFW</sequence>
<accession>A0A2P2LM42</accession>
<dbReference type="AlphaFoldDB" id="A0A2P2LM42"/>
<reference evidence="1" key="1">
    <citation type="submission" date="2018-02" db="EMBL/GenBank/DDBJ databases">
        <title>Rhizophora mucronata_Transcriptome.</title>
        <authorList>
            <person name="Meera S.P."/>
            <person name="Sreeshan A."/>
            <person name="Augustine A."/>
        </authorList>
    </citation>
    <scope>NUCLEOTIDE SEQUENCE</scope>
    <source>
        <tissue evidence="1">Leaf</tissue>
    </source>
</reference>
<evidence type="ECO:0000313" key="1">
    <source>
        <dbReference type="EMBL" id="MBX19044.1"/>
    </source>
</evidence>
<dbReference type="EMBL" id="GGEC01038560">
    <property type="protein sequence ID" value="MBX19044.1"/>
    <property type="molecule type" value="Transcribed_RNA"/>
</dbReference>
<protein>
    <submittedName>
        <fullName evidence="1">Uncharacterized protein</fullName>
    </submittedName>
</protein>
<proteinExistence type="predicted"/>